<evidence type="ECO:0000313" key="3">
    <source>
        <dbReference type="Proteomes" id="UP001054945"/>
    </source>
</evidence>
<sequence length="120" mass="12893">MRRLAKSQGVLAQWGSATARTLPPRATRKRATGTNSTASPSVAMAGLLKRSCSGSPPPKKGRGRSWQTTSAEKHIKGSSASTLRGQADQEEAQDAHQELPEVSLFLLDCRLLFIMLGLCM</sequence>
<dbReference type="AlphaFoldDB" id="A0AAV4MF44"/>
<protein>
    <submittedName>
        <fullName evidence="2">Uncharacterized protein</fullName>
    </submittedName>
</protein>
<accession>A0AAV4MF44</accession>
<evidence type="ECO:0000256" key="1">
    <source>
        <dbReference type="SAM" id="MobiDB-lite"/>
    </source>
</evidence>
<keyword evidence="3" id="KW-1185">Reference proteome</keyword>
<evidence type="ECO:0000313" key="2">
    <source>
        <dbReference type="EMBL" id="GIX71079.1"/>
    </source>
</evidence>
<name>A0AAV4MF44_CAEEX</name>
<dbReference type="EMBL" id="BPLR01002188">
    <property type="protein sequence ID" value="GIX71079.1"/>
    <property type="molecule type" value="Genomic_DNA"/>
</dbReference>
<organism evidence="2 3">
    <name type="scientific">Caerostris extrusa</name>
    <name type="common">Bark spider</name>
    <name type="synonym">Caerostris bankana</name>
    <dbReference type="NCBI Taxonomy" id="172846"/>
    <lineage>
        <taxon>Eukaryota</taxon>
        <taxon>Metazoa</taxon>
        <taxon>Ecdysozoa</taxon>
        <taxon>Arthropoda</taxon>
        <taxon>Chelicerata</taxon>
        <taxon>Arachnida</taxon>
        <taxon>Araneae</taxon>
        <taxon>Araneomorphae</taxon>
        <taxon>Entelegynae</taxon>
        <taxon>Araneoidea</taxon>
        <taxon>Araneidae</taxon>
        <taxon>Caerostris</taxon>
    </lineage>
</organism>
<gene>
    <name evidence="2" type="ORF">CEXT_384091</name>
</gene>
<feature type="region of interest" description="Disordered" evidence="1">
    <location>
        <begin position="1"/>
        <end position="95"/>
    </location>
</feature>
<reference evidence="2 3" key="1">
    <citation type="submission" date="2021-06" db="EMBL/GenBank/DDBJ databases">
        <title>Caerostris extrusa draft genome.</title>
        <authorList>
            <person name="Kono N."/>
            <person name="Arakawa K."/>
        </authorList>
    </citation>
    <scope>NUCLEOTIDE SEQUENCE [LARGE SCALE GENOMIC DNA]</scope>
</reference>
<comment type="caution">
    <text evidence="2">The sequence shown here is derived from an EMBL/GenBank/DDBJ whole genome shotgun (WGS) entry which is preliminary data.</text>
</comment>
<proteinExistence type="predicted"/>
<dbReference type="Proteomes" id="UP001054945">
    <property type="component" value="Unassembled WGS sequence"/>
</dbReference>